<gene>
    <name evidence="6" type="ORF">ETSY1_23175</name>
</gene>
<feature type="chain" id="PRO_5004845912" description="Solute-binding protein family 5 domain-containing protein" evidence="4">
    <location>
        <begin position="30"/>
        <end position="169"/>
    </location>
</feature>
<reference evidence="6 7" key="1">
    <citation type="journal article" date="2014" name="Nature">
        <title>An environmental bacterial taxon with a large and distinct metabolic repertoire.</title>
        <authorList>
            <person name="Wilson M.C."/>
            <person name="Mori T."/>
            <person name="Ruckert C."/>
            <person name="Uria A.R."/>
            <person name="Helf M.J."/>
            <person name="Takada K."/>
            <person name="Gernert C."/>
            <person name="Steffens U.A."/>
            <person name="Heycke N."/>
            <person name="Schmitt S."/>
            <person name="Rinke C."/>
            <person name="Helfrich E.J."/>
            <person name="Brachmann A.O."/>
            <person name="Gurgui C."/>
            <person name="Wakimoto T."/>
            <person name="Kracht M."/>
            <person name="Crusemann M."/>
            <person name="Hentschel U."/>
            <person name="Abe I."/>
            <person name="Matsunaga S."/>
            <person name="Kalinowski J."/>
            <person name="Takeyama H."/>
            <person name="Piel J."/>
        </authorList>
    </citation>
    <scope>NUCLEOTIDE SEQUENCE [LARGE SCALE GENOMIC DNA]</scope>
    <source>
        <strain evidence="7">TSY1</strain>
    </source>
</reference>
<comment type="similarity">
    <text evidence="1">Belongs to the bacterial solute-binding protein 5 family.</text>
</comment>
<keyword evidence="7" id="KW-1185">Reference proteome</keyword>
<dbReference type="PANTHER" id="PTHR30290">
    <property type="entry name" value="PERIPLASMIC BINDING COMPONENT OF ABC TRANSPORTER"/>
    <property type="match status" value="1"/>
</dbReference>
<accession>W4LJ18</accession>
<dbReference type="EMBL" id="AZHW01000680">
    <property type="protein sequence ID" value="ETW97316.1"/>
    <property type="molecule type" value="Genomic_DNA"/>
</dbReference>
<evidence type="ECO:0000313" key="7">
    <source>
        <dbReference type="Proteomes" id="UP000019141"/>
    </source>
</evidence>
<dbReference type="PANTHER" id="PTHR30290:SF9">
    <property type="entry name" value="OLIGOPEPTIDE-BINDING PROTEIN APPA"/>
    <property type="match status" value="1"/>
</dbReference>
<evidence type="ECO:0000256" key="1">
    <source>
        <dbReference type="ARBA" id="ARBA00005695"/>
    </source>
</evidence>
<name>W4LJ18_ENTF1</name>
<feature type="domain" description="Solute-binding protein family 5" evidence="5">
    <location>
        <begin position="80"/>
        <end position="146"/>
    </location>
</feature>
<dbReference type="Pfam" id="PF00496">
    <property type="entry name" value="SBP_bac_5"/>
    <property type="match status" value="1"/>
</dbReference>
<organism evidence="6 7">
    <name type="scientific">Entotheonella factor</name>
    <dbReference type="NCBI Taxonomy" id="1429438"/>
    <lineage>
        <taxon>Bacteria</taxon>
        <taxon>Pseudomonadati</taxon>
        <taxon>Nitrospinota/Tectimicrobiota group</taxon>
        <taxon>Candidatus Tectimicrobiota</taxon>
        <taxon>Candidatus Entotheonellia</taxon>
        <taxon>Candidatus Entotheonellales</taxon>
        <taxon>Candidatus Entotheonellaceae</taxon>
        <taxon>Candidatus Entotheonella</taxon>
    </lineage>
</organism>
<keyword evidence="3 4" id="KW-0732">Signal</keyword>
<dbReference type="HOGENOM" id="CLU_1575626_0_0_7"/>
<sequence>MAVKHFHARMVLMMIVVVAVVGISRVATAAENPVRGGTAVIAISSDPGHFNPGITTGYNVHVVADSIFNGLVALDRTLMPVPDLATSWTINDDSTVYTFTLASGVQWHDGQPFTSADVKFTFEEVLFNYHSRTKAGLGSVVEAIETPNGRAQHRHAPVHTQSSRTACEC</sequence>
<protein>
    <recommendedName>
        <fullName evidence="5">Solute-binding protein family 5 domain-containing protein</fullName>
    </recommendedName>
</protein>
<evidence type="ECO:0000256" key="2">
    <source>
        <dbReference type="ARBA" id="ARBA00022448"/>
    </source>
</evidence>
<proteinExistence type="inferred from homology"/>
<dbReference type="SUPFAM" id="SSF53850">
    <property type="entry name" value="Periplasmic binding protein-like II"/>
    <property type="match status" value="1"/>
</dbReference>
<keyword evidence="2" id="KW-0813">Transport</keyword>
<evidence type="ECO:0000256" key="4">
    <source>
        <dbReference type="SAM" id="SignalP"/>
    </source>
</evidence>
<dbReference type="InterPro" id="IPR000914">
    <property type="entry name" value="SBP_5_dom"/>
</dbReference>
<dbReference type="Proteomes" id="UP000019141">
    <property type="component" value="Unassembled WGS sequence"/>
</dbReference>
<feature type="signal peptide" evidence="4">
    <location>
        <begin position="1"/>
        <end position="29"/>
    </location>
</feature>
<dbReference type="GO" id="GO:0015833">
    <property type="term" value="P:peptide transport"/>
    <property type="evidence" value="ECO:0007669"/>
    <property type="project" value="TreeGrafter"/>
</dbReference>
<evidence type="ECO:0000313" key="6">
    <source>
        <dbReference type="EMBL" id="ETW97316.1"/>
    </source>
</evidence>
<dbReference type="AlphaFoldDB" id="W4LJ18"/>
<evidence type="ECO:0000256" key="3">
    <source>
        <dbReference type="ARBA" id="ARBA00022729"/>
    </source>
</evidence>
<dbReference type="Gene3D" id="3.40.190.10">
    <property type="entry name" value="Periplasmic binding protein-like II"/>
    <property type="match status" value="1"/>
</dbReference>
<comment type="caution">
    <text evidence="6">The sequence shown here is derived from an EMBL/GenBank/DDBJ whole genome shotgun (WGS) entry which is preliminary data.</text>
</comment>
<dbReference type="GO" id="GO:1904680">
    <property type="term" value="F:peptide transmembrane transporter activity"/>
    <property type="evidence" value="ECO:0007669"/>
    <property type="project" value="TreeGrafter"/>
</dbReference>
<evidence type="ECO:0000259" key="5">
    <source>
        <dbReference type="Pfam" id="PF00496"/>
    </source>
</evidence>
<dbReference type="InterPro" id="IPR039424">
    <property type="entry name" value="SBP_5"/>
</dbReference>